<dbReference type="PANTHER" id="PTHR33908">
    <property type="entry name" value="MANNOSYLTRANSFERASE YKCB-RELATED"/>
    <property type="match status" value="1"/>
</dbReference>
<evidence type="ECO:0000259" key="9">
    <source>
        <dbReference type="Pfam" id="PF13231"/>
    </source>
</evidence>
<feature type="transmembrane region" description="Helical" evidence="8">
    <location>
        <begin position="79"/>
        <end position="99"/>
    </location>
</feature>
<evidence type="ECO:0000313" key="11">
    <source>
        <dbReference type="Proteomes" id="UP000177039"/>
    </source>
</evidence>
<dbReference type="GO" id="GO:0016763">
    <property type="term" value="F:pentosyltransferase activity"/>
    <property type="evidence" value="ECO:0007669"/>
    <property type="project" value="TreeGrafter"/>
</dbReference>
<name>A0A1F5H6B9_9BACT</name>
<feature type="transmembrane region" description="Helical" evidence="8">
    <location>
        <begin position="319"/>
        <end position="338"/>
    </location>
</feature>
<gene>
    <name evidence="10" type="ORF">A3B54_02940</name>
</gene>
<evidence type="ECO:0000256" key="5">
    <source>
        <dbReference type="ARBA" id="ARBA00022692"/>
    </source>
</evidence>
<keyword evidence="7 8" id="KW-0472">Membrane</keyword>
<evidence type="ECO:0000256" key="2">
    <source>
        <dbReference type="ARBA" id="ARBA00022475"/>
    </source>
</evidence>
<feature type="transmembrane region" description="Helical" evidence="8">
    <location>
        <begin position="157"/>
        <end position="180"/>
    </location>
</feature>
<evidence type="ECO:0000313" key="10">
    <source>
        <dbReference type="EMBL" id="OGD99618.1"/>
    </source>
</evidence>
<protein>
    <recommendedName>
        <fullName evidence="9">Glycosyltransferase RgtA/B/C/D-like domain-containing protein</fullName>
    </recommendedName>
</protein>
<evidence type="ECO:0000256" key="4">
    <source>
        <dbReference type="ARBA" id="ARBA00022679"/>
    </source>
</evidence>
<keyword evidence="6 8" id="KW-1133">Transmembrane helix</keyword>
<comment type="caution">
    <text evidence="10">The sequence shown here is derived from an EMBL/GenBank/DDBJ whole genome shotgun (WGS) entry which is preliminary data.</text>
</comment>
<keyword evidence="5 8" id="KW-0812">Transmembrane</keyword>
<feature type="transmembrane region" description="Helical" evidence="8">
    <location>
        <begin position="344"/>
        <end position="364"/>
    </location>
</feature>
<accession>A0A1F5H6B9</accession>
<organism evidence="10 11">
    <name type="scientific">Candidatus Curtissbacteria bacterium RIFCSPLOWO2_01_FULL_42_50</name>
    <dbReference type="NCBI Taxonomy" id="1797730"/>
    <lineage>
        <taxon>Bacteria</taxon>
        <taxon>Candidatus Curtissiibacteriota</taxon>
    </lineage>
</organism>
<comment type="subcellular location">
    <subcellularLocation>
        <location evidence="1">Cell membrane</location>
        <topology evidence="1">Multi-pass membrane protein</topology>
    </subcellularLocation>
</comment>
<evidence type="ECO:0000256" key="3">
    <source>
        <dbReference type="ARBA" id="ARBA00022676"/>
    </source>
</evidence>
<dbReference type="PANTHER" id="PTHR33908:SF11">
    <property type="entry name" value="MEMBRANE PROTEIN"/>
    <property type="match status" value="1"/>
</dbReference>
<feature type="transmembrane region" description="Helical" evidence="8">
    <location>
        <begin position="200"/>
        <end position="221"/>
    </location>
</feature>
<dbReference type="GO" id="GO:0005886">
    <property type="term" value="C:plasma membrane"/>
    <property type="evidence" value="ECO:0007669"/>
    <property type="project" value="UniProtKB-SubCell"/>
</dbReference>
<dbReference type="InterPro" id="IPR050297">
    <property type="entry name" value="LipidA_mod_glycosyltrf_83"/>
</dbReference>
<dbReference type="AlphaFoldDB" id="A0A1F5H6B9"/>
<evidence type="ECO:0000256" key="7">
    <source>
        <dbReference type="ARBA" id="ARBA00023136"/>
    </source>
</evidence>
<reference evidence="10 11" key="1">
    <citation type="journal article" date="2016" name="Nat. Commun.">
        <title>Thousands of microbial genomes shed light on interconnected biogeochemical processes in an aquifer system.</title>
        <authorList>
            <person name="Anantharaman K."/>
            <person name="Brown C.T."/>
            <person name="Hug L.A."/>
            <person name="Sharon I."/>
            <person name="Castelle C.J."/>
            <person name="Probst A.J."/>
            <person name="Thomas B.C."/>
            <person name="Singh A."/>
            <person name="Wilkins M.J."/>
            <person name="Karaoz U."/>
            <person name="Brodie E.L."/>
            <person name="Williams K.H."/>
            <person name="Hubbard S.S."/>
            <person name="Banfield J.F."/>
        </authorList>
    </citation>
    <scope>NUCLEOTIDE SEQUENCE [LARGE SCALE GENOMIC DNA]</scope>
</reference>
<dbReference type="Pfam" id="PF13231">
    <property type="entry name" value="PMT_2"/>
    <property type="match status" value="1"/>
</dbReference>
<sequence length="496" mass="56895">MKAKPQLLFWLFSLGFFLLTRLINLKIIPIFTDEAIYTYWAQVALHDPANRFISLEDGKQPLFIWIAAIFQKFISDPLIATRIVSVFAGFGSLVGIYLLSKVLFNAKVAKLSSFLYIVLPFTMLYDRMALFDSLLTMFGIWTIFFSVKLAQDPKLDIAILNGFTIGLGVITKSSANFFLYFLPFSLAFFNFKAKNLKIKFFKWLSFATVATFIAETIYNALRLSPLFYIISRKNLEFIRSFSEVVADPFANFYSNISSIVFWIAAYIGWPLVLLAAVGLIYGLFKRNLAVVYLSILIFVPVLAEAFFNKVLYPRFALFYFPYIIILISFATVSFFANLPKYKKFFITLFVLFLITPALSSFRLLTAPTYAKIADSDAGQYLNDWPAGNGVSQIVEFIKTRPQDNNIYVGTEGTFGLLPYALQIHFYGQENIRLLGFWPVDENNLPRQILDLAQKGKTYFVFNENQREIKNPHLKFLAKYQKGKGTSFMRLYEVVPQ</sequence>
<keyword evidence="3" id="KW-0328">Glycosyltransferase</keyword>
<evidence type="ECO:0000256" key="6">
    <source>
        <dbReference type="ARBA" id="ARBA00022989"/>
    </source>
</evidence>
<feature type="transmembrane region" description="Helical" evidence="8">
    <location>
        <begin position="289"/>
        <end position="307"/>
    </location>
</feature>
<dbReference type="InterPro" id="IPR038731">
    <property type="entry name" value="RgtA/B/C-like"/>
</dbReference>
<keyword evidence="2" id="KW-1003">Cell membrane</keyword>
<dbReference type="Proteomes" id="UP000177039">
    <property type="component" value="Unassembled WGS sequence"/>
</dbReference>
<proteinExistence type="predicted"/>
<keyword evidence="4" id="KW-0808">Transferase</keyword>
<evidence type="ECO:0000256" key="8">
    <source>
        <dbReference type="SAM" id="Phobius"/>
    </source>
</evidence>
<feature type="domain" description="Glycosyltransferase RgtA/B/C/D-like" evidence="9">
    <location>
        <begin position="61"/>
        <end position="211"/>
    </location>
</feature>
<feature type="transmembrane region" description="Helical" evidence="8">
    <location>
        <begin position="131"/>
        <end position="150"/>
    </location>
</feature>
<dbReference type="EMBL" id="MFBT01000012">
    <property type="protein sequence ID" value="OGD99618.1"/>
    <property type="molecule type" value="Genomic_DNA"/>
</dbReference>
<dbReference type="GO" id="GO:0009103">
    <property type="term" value="P:lipopolysaccharide biosynthetic process"/>
    <property type="evidence" value="ECO:0007669"/>
    <property type="project" value="UniProtKB-ARBA"/>
</dbReference>
<feature type="transmembrane region" description="Helical" evidence="8">
    <location>
        <begin position="259"/>
        <end position="283"/>
    </location>
</feature>
<evidence type="ECO:0000256" key="1">
    <source>
        <dbReference type="ARBA" id="ARBA00004651"/>
    </source>
</evidence>